<dbReference type="HOGENOM" id="CLU_030571_1_1_1"/>
<dbReference type="PANTHER" id="PTHR42978">
    <property type="entry name" value="QUORUM-QUENCHING LACTONASE YTNP-RELATED-RELATED"/>
    <property type="match status" value="1"/>
</dbReference>
<sequence>MTLPSTKAHVDLRLLNGGSMKANTKTIHDGVSDDDEDHMFRLYDWCFYIYQPELRRHVLWDVGMSNDGDAYISSIRDVMKVMSCVGPDKPLAQQLRDSCGVEPETIDTVLFSHAHFDHCRPIRHEFPNAHGFFGPGTEDDCKRKLEPWCTDPGVGHKFDPRFFDRARSTETWSELKGPWVPFGPFDRAMDFFGNGSLWLIQAPGHMQGNLCAAARLADGSWVVLGSDCAHTKPLLDGKYDIAEVTRPDGSKWSLHEYVCAAKETIAKIHSLEVDHGCHIALAHDASWMLKQTAEEKDPVLFGLLGDDFTEDVRERVARDEPF</sequence>
<evidence type="ECO:0008006" key="7">
    <source>
        <dbReference type="Google" id="ProtNLM"/>
    </source>
</evidence>
<dbReference type="InterPro" id="IPR036866">
    <property type="entry name" value="RibonucZ/Hydroxyglut_hydro"/>
</dbReference>
<dbReference type="Gene3D" id="3.60.15.10">
    <property type="entry name" value="Ribonuclease Z/Hydroxyacylglutathione hydrolase-like"/>
    <property type="match status" value="1"/>
</dbReference>
<accession>A0A0D1ZY98</accession>
<dbReference type="VEuPathDB" id="FungiDB:PV08_04817"/>
<keyword evidence="6" id="KW-1185">Reference proteome</keyword>
<dbReference type="InterPro" id="IPR051013">
    <property type="entry name" value="MBL_superfamily_lactonases"/>
</dbReference>
<proteinExistence type="inferred from homology"/>
<dbReference type="EMBL" id="KN847494">
    <property type="protein sequence ID" value="KIW17622.1"/>
    <property type="molecule type" value="Genomic_DNA"/>
</dbReference>
<gene>
    <name evidence="5" type="ORF">PV08_04817</name>
</gene>
<dbReference type="Proteomes" id="UP000053328">
    <property type="component" value="Unassembled WGS sequence"/>
</dbReference>
<keyword evidence="3" id="KW-0378">Hydrolase</keyword>
<evidence type="ECO:0000313" key="6">
    <source>
        <dbReference type="Proteomes" id="UP000053328"/>
    </source>
</evidence>
<dbReference type="GO" id="GO:0046872">
    <property type="term" value="F:metal ion binding"/>
    <property type="evidence" value="ECO:0007669"/>
    <property type="project" value="UniProtKB-KW"/>
</dbReference>
<protein>
    <recommendedName>
        <fullName evidence="7">Metallo-beta-lactamase domain-containing protein</fullName>
    </recommendedName>
</protein>
<dbReference type="GO" id="GO:0016787">
    <property type="term" value="F:hydrolase activity"/>
    <property type="evidence" value="ECO:0007669"/>
    <property type="project" value="UniProtKB-KW"/>
</dbReference>
<keyword evidence="2" id="KW-0479">Metal-binding</keyword>
<evidence type="ECO:0000256" key="4">
    <source>
        <dbReference type="ARBA" id="ARBA00022833"/>
    </source>
</evidence>
<dbReference type="OrthoDB" id="10250730at2759"/>
<comment type="similarity">
    <text evidence="1">Belongs to the metallo-beta-lactamase superfamily.</text>
</comment>
<dbReference type="RefSeq" id="XP_016237838.1">
    <property type="nucleotide sequence ID" value="XM_016379161.1"/>
</dbReference>
<dbReference type="GeneID" id="27331900"/>
<organism evidence="5 6">
    <name type="scientific">Exophiala spinifera</name>
    <dbReference type="NCBI Taxonomy" id="91928"/>
    <lineage>
        <taxon>Eukaryota</taxon>
        <taxon>Fungi</taxon>
        <taxon>Dikarya</taxon>
        <taxon>Ascomycota</taxon>
        <taxon>Pezizomycotina</taxon>
        <taxon>Eurotiomycetes</taxon>
        <taxon>Chaetothyriomycetidae</taxon>
        <taxon>Chaetothyriales</taxon>
        <taxon>Herpotrichiellaceae</taxon>
        <taxon>Exophiala</taxon>
    </lineage>
</organism>
<dbReference type="PANTHER" id="PTHR42978:SF4">
    <property type="entry name" value="METALLO-BETA-LACTAMASE DOMAIN-CONTAINING PROTEIN"/>
    <property type="match status" value="1"/>
</dbReference>
<dbReference type="AlphaFoldDB" id="A0A0D1ZY98"/>
<keyword evidence="4" id="KW-0862">Zinc</keyword>
<evidence type="ECO:0000256" key="1">
    <source>
        <dbReference type="ARBA" id="ARBA00007749"/>
    </source>
</evidence>
<reference evidence="5 6" key="1">
    <citation type="submission" date="2015-01" db="EMBL/GenBank/DDBJ databases">
        <title>The Genome Sequence of Exophiala spinifera CBS89968.</title>
        <authorList>
            <consortium name="The Broad Institute Genomics Platform"/>
            <person name="Cuomo C."/>
            <person name="de Hoog S."/>
            <person name="Gorbushina A."/>
            <person name="Stielow B."/>
            <person name="Teixiera M."/>
            <person name="Abouelleil A."/>
            <person name="Chapman S.B."/>
            <person name="Priest M."/>
            <person name="Young S.K."/>
            <person name="Wortman J."/>
            <person name="Nusbaum C."/>
            <person name="Birren B."/>
        </authorList>
    </citation>
    <scope>NUCLEOTIDE SEQUENCE [LARGE SCALE GENOMIC DNA]</scope>
    <source>
        <strain evidence="5 6">CBS 89968</strain>
    </source>
</reference>
<dbReference type="STRING" id="91928.A0A0D1ZY98"/>
<evidence type="ECO:0000313" key="5">
    <source>
        <dbReference type="EMBL" id="KIW17622.1"/>
    </source>
</evidence>
<evidence type="ECO:0000256" key="2">
    <source>
        <dbReference type="ARBA" id="ARBA00022723"/>
    </source>
</evidence>
<evidence type="ECO:0000256" key="3">
    <source>
        <dbReference type="ARBA" id="ARBA00022801"/>
    </source>
</evidence>
<dbReference type="CDD" id="cd07730">
    <property type="entry name" value="metallo-hydrolase-like_MBL-fold"/>
    <property type="match status" value="1"/>
</dbReference>
<dbReference type="SUPFAM" id="SSF56281">
    <property type="entry name" value="Metallo-hydrolase/oxidoreductase"/>
    <property type="match status" value="1"/>
</dbReference>
<name>A0A0D1ZY98_9EURO</name>